<dbReference type="InterPro" id="IPR011989">
    <property type="entry name" value="ARM-like"/>
</dbReference>
<reference evidence="1 2" key="1">
    <citation type="submission" date="2021-02" db="EMBL/GenBank/DDBJ databases">
        <title>De Novo genome assembly of isolated myxobacteria.</title>
        <authorList>
            <person name="Stevens D.C."/>
        </authorList>
    </citation>
    <scope>NUCLEOTIDE SEQUENCE [LARGE SCALE GENOMIC DNA]</scope>
    <source>
        <strain evidence="1 2">SCHIC003</strain>
    </source>
</reference>
<dbReference type="SUPFAM" id="SSF48371">
    <property type="entry name" value="ARM repeat"/>
    <property type="match status" value="1"/>
</dbReference>
<dbReference type="InterPro" id="IPR009776">
    <property type="entry name" value="Spore_0_M"/>
</dbReference>
<organism evidence="1 2">
    <name type="scientific">Myxococcus landrumensis</name>
    <dbReference type="NCBI Taxonomy" id="2813577"/>
    <lineage>
        <taxon>Bacteria</taxon>
        <taxon>Pseudomonadati</taxon>
        <taxon>Myxococcota</taxon>
        <taxon>Myxococcia</taxon>
        <taxon>Myxococcales</taxon>
        <taxon>Cystobacterineae</taxon>
        <taxon>Myxococcaceae</taxon>
        <taxon>Myxococcus</taxon>
    </lineage>
</organism>
<evidence type="ECO:0000313" key="2">
    <source>
        <dbReference type="Proteomes" id="UP000663090"/>
    </source>
</evidence>
<dbReference type="InterPro" id="IPR016024">
    <property type="entry name" value="ARM-type_fold"/>
</dbReference>
<dbReference type="EMBL" id="CP071091">
    <property type="protein sequence ID" value="QSQ12292.1"/>
    <property type="molecule type" value="Genomic_DNA"/>
</dbReference>
<keyword evidence="2" id="KW-1185">Reference proteome</keyword>
<gene>
    <name evidence="1" type="ORF">JY572_28540</name>
</gene>
<sequence length="431" mass="46527">MGLFNSMFGGGTGLEISLDSDTVEAGAELTGTLTIRGGKKAARITKVVVKVLGSRVGGAGDFEHRILFDDAIALDLALPASESVEVPLSLSLPDDADPTHDYQLTATADIPGVADPSAKVSFTVTGPEEVEHDSTTTYTVDEVLGQWPALSGHEVEAFRDAAVELYEAKENFDVSAGAEVLAGRFHDDDLKIRQTATWWYARILGPTTDASAVAPLLPLTSVDDVDFLQGLVSAAGALGPAGEALLAELVRHPLPEVRRSVGFELTTVGGPRQRELADVLLRDTDVDVATSGLKALGGKLLREPKVLAHLVSVATRSDTLQMRVHALYALQDAHEYDVHEAAFPAFEANVKSEDSWARTTVAETLPEWPESPRLMHLLEQLAADEDSHVRCKLANAFHASCPDHLRPLWERMATQDPDEEVRMYARQALED</sequence>
<dbReference type="Pfam" id="PF07070">
    <property type="entry name" value="Spo0M"/>
    <property type="match status" value="1"/>
</dbReference>
<dbReference type="Gene3D" id="1.25.10.10">
    <property type="entry name" value="Leucine-rich Repeat Variant"/>
    <property type="match status" value="2"/>
</dbReference>
<evidence type="ECO:0000313" key="1">
    <source>
        <dbReference type="EMBL" id="QSQ12292.1"/>
    </source>
</evidence>
<protein>
    <submittedName>
        <fullName evidence="1">Sporulation protein</fullName>
    </submittedName>
</protein>
<proteinExistence type="predicted"/>
<accession>A0ABX7N3L7</accession>
<name>A0ABX7N3L7_9BACT</name>
<dbReference type="RefSeq" id="WP_206714022.1">
    <property type="nucleotide sequence ID" value="NZ_CP071091.1"/>
</dbReference>
<dbReference type="Proteomes" id="UP000663090">
    <property type="component" value="Chromosome"/>
</dbReference>